<dbReference type="EMBL" id="HBEB01010888">
    <property type="protein sequence ID" value="CAD8272739.1"/>
    <property type="molecule type" value="Transcribed_RNA"/>
</dbReference>
<gene>
    <name evidence="1" type="ORF">PLUT1463_LOCUS7053</name>
</gene>
<reference evidence="1" key="1">
    <citation type="submission" date="2021-01" db="EMBL/GenBank/DDBJ databases">
        <authorList>
            <person name="Corre E."/>
            <person name="Pelletier E."/>
            <person name="Niang G."/>
            <person name="Scheremetjew M."/>
            <person name="Finn R."/>
            <person name="Kale V."/>
            <person name="Holt S."/>
            <person name="Cochrane G."/>
            <person name="Meng A."/>
            <person name="Brown T."/>
            <person name="Cohen L."/>
        </authorList>
    </citation>
    <scope>NUCLEOTIDE SEQUENCE</scope>
    <source>
        <strain evidence="1">RCC1537</strain>
    </source>
</reference>
<sequence length="100" mass="10794">MRSNAQCSGRSDDLEKVMRWLCGCASGCRTGDGGVQLSRGHAQCALCARDARRRSDDAKRLHPLVGIEAIITVAVGHHEGKWERGIIGRRRGAAVVAREG</sequence>
<proteinExistence type="predicted"/>
<evidence type="ECO:0000313" key="1">
    <source>
        <dbReference type="EMBL" id="CAD8272739.1"/>
    </source>
</evidence>
<protein>
    <submittedName>
        <fullName evidence="1">Uncharacterized protein</fullName>
    </submittedName>
</protein>
<accession>A0A7R9YKH5</accession>
<organism evidence="1">
    <name type="scientific">Diacronema lutheri</name>
    <name type="common">Unicellular marine alga</name>
    <name type="synonym">Monochrysis lutheri</name>
    <dbReference type="NCBI Taxonomy" id="2081491"/>
    <lineage>
        <taxon>Eukaryota</taxon>
        <taxon>Haptista</taxon>
        <taxon>Haptophyta</taxon>
        <taxon>Pavlovophyceae</taxon>
        <taxon>Pavlovales</taxon>
        <taxon>Pavlovaceae</taxon>
        <taxon>Diacronema</taxon>
    </lineage>
</organism>
<name>A0A7R9YKH5_DIALT</name>
<dbReference type="AlphaFoldDB" id="A0A7R9YKH5"/>